<accession>A0AAE1H8V6</accession>
<comment type="caution">
    <text evidence="6">The sequence shown here is derived from an EMBL/GenBank/DDBJ whole genome shotgun (WGS) entry which is preliminary data.</text>
</comment>
<evidence type="ECO:0000259" key="4">
    <source>
        <dbReference type="Pfam" id="PF21787"/>
    </source>
</evidence>
<evidence type="ECO:0000313" key="7">
    <source>
        <dbReference type="EMBL" id="KAK3918063.1"/>
    </source>
</evidence>
<feature type="region of interest" description="Disordered" evidence="3">
    <location>
        <begin position="89"/>
        <end position="246"/>
    </location>
</feature>
<evidence type="ECO:0000256" key="1">
    <source>
        <dbReference type="ARBA" id="ARBA00022581"/>
    </source>
</evidence>
<dbReference type="EMBL" id="JAHWGI010000649">
    <property type="protein sequence ID" value="KAK3916977.1"/>
    <property type="molecule type" value="Genomic_DNA"/>
</dbReference>
<dbReference type="PANTHER" id="PTHR13037:SF24">
    <property type="entry name" value="POLYCOMB PROTEIN PCL-RELATED"/>
    <property type="match status" value="1"/>
</dbReference>
<feature type="domain" description="Transposable element P transposase-like GTP-binding insertion" evidence="5">
    <location>
        <begin position="667"/>
        <end position="780"/>
    </location>
</feature>
<keyword evidence="2" id="KW-0175">Coiled coil</keyword>
<keyword evidence="8" id="KW-1185">Reference proteome</keyword>
<dbReference type="InterPro" id="IPR048366">
    <property type="entry name" value="TNP-like_GBD"/>
</dbReference>
<feature type="non-terminal residue" evidence="6">
    <location>
        <position position="1"/>
    </location>
</feature>
<dbReference type="PANTHER" id="PTHR13037">
    <property type="entry name" value="FORMIN"/>
    <property type="match status" value="1"/>
</dbReference>
<evidence type="ECO:0000313" key="8">
    <source>
        <dbReference type="Proteomes" id="UP001219518"/>
    </source>
</evidence>
<dbReference type="Pfam" id="PF21787">
    <property type="entry name" value="TNP-like_RNaseH_N"/>
    <property type="match status" value="1"/>
</dbReference>
<feature type="coiled-coil region" evidence="2">
    <location>
        <begin position="429"/>
        <end position="456"/>
    </location>
</feature>
<keyword evidence="1" id="KW-0945">Host-virus interaction</keyword>
<evidence type="ECO:0000259" key="5">
    <source>
        <dbReference type="Pfam" id="PF21788"/>
    </source>
</evidence>
<dbReference type="InterPro" id="IPR048365">
    <property type="entry name" value="TNP-like_RNaseH_N"/>
</dbReference>
<evidence type="ECO:0000313" key="6">
    <source>
        <dbReference type="EMBL" id="KAK3916977.1"/>
    </source>
</evidence>
<dbReference type="Pfam" id="PF21788">
    <property type="entry name" value="TNP-like_GBD"/>
    <property type="match status" value="1"/>
</dbReference>
<dbReference type="EMBL" id="JAHWGI010000863">
    <property type="protein sequence ID" value="KAK3918063.1"/>
    <property type="molecule type" value="Genomic_DNA"/>
</dbReference>
<evidence type="ECO:0000256" key="3">
    <source>
        <dbReference type="SAM" id="MobiDB-lite"/>
    </source>
</evidence>
<organism evidence="6 8">
    <name type="scientific">Frankliniella fusca</name>
    <dbReference type="NCBI Taxonomy" id="407009"/>
    <lineage>
        <taxon>Eukaryota</taxon>
        <taxon>Metazoa</taxon>
        <taxon>Ecdysozoa</taxon>
        <taxon>Arthropoda</taxon>
        <taxon>Hexapoda</taxon>
        <taxon>Insecta</taxon>
        <taxon>Pterygota</taxon>
        <taxon>Neoptera</taxon>
        <taxon>Paraneoptera</taxon>
        <taxon>Thysanoptera</taxon>
        <taxon>Terebrantia</taxon>
        <taxon>Thripoidea</taxon>
        <taxon>Thripidae</taxon>
        <taxon>Frankliniella</taxon>
    </lineage>
</organism>
<dbReference type="AlphaFoldDB" id="A0AAE1H8V6"/>
<evidence type="ECO:0000256" key="2">
    <source>
        <dbReference type="SAM" id="Coils"/>
    </source>
</evidence>
<reference evidence="6" key="2">
    <citation type="journal article" date="2023" name="BMC Genomics">
        <title>Pest status, molecular evolution, and epigenetic factors derived from the genome assembly of Frankliniella fusca, a thysanopteran phytovirus vector.</title>
        <authorList>
            <person name="Catto M.A."/>
            <person name="Labadie P.E."/>
            <person name="Jacobson A.L."/>
            <person name="Kennedy G.G."/>
            <person name="Srinivasan R."/>
            <person name="Hunt B.G."/>
        </authorList>
    </citation>
    <scope>NUCLEOTIDE SEQUENCE</scope>
    <source>
        <strain evidence="6">PL_HMW_Pooled</strain>
    </source>
</reference>
<sequence length="1043" mass="115979">LARGGNTLFKDLLQTWERAISRRDYAKVSPATPFTSSTPVCGRHFETADVQTYKTLRLKDGTVVYQMLAVPELSGNAVPSKFSDRAVYEPPLPPPTASSPVVASPPQPGPVAPPPPQPGPVAPPPTQPGPVAPPPTQPGPVAPPPTQPGPVAPPPTQPRPVVRPPTQPRPVGPVVPSPFKVPVRPSARLDRPRQPPLGGATTAPSTGGPSPSMPSTSTPTRPRQSTSPMSLTPTVLTPLTSPATPSFSPMDISLSPQAMDITTPNVMEVEEGDKENATPLPAQPRQRARRQLAMVQQPNEKSAETLTYTFVHTRAEHFKLPGKFWGVHTDNVKKTMFTKVDVLNRRIEKSLTLMDGQNPKVFINKTQIHIVSKISTHLDVNTALKKIHDLRPCVGYTDEEVMKRNEHKKSVQEKMSDMRSKIKVHAKAASRLMKRVDAMKGEMEDLMKSLRKTNAAKVESLISTLPEEQRPLVQACLYEKLRQQNKLALPNQKTLLRYMRALRPAYGFQENLFTLLEARSVHYQPEERHGCILLDEMSLETRTYYDKTTCKVHGVVDLGGFETRADLDKRGDHALVVMMQPFKGKWVQALGAFLSCGPVNSEKLHKIILEAICLVEKSGFFVDCVVTDGATWNRSMWDLFGVNYLNPACEHPLDSKRVLRFASDFPHLVKSLWTRVLEKKELKLPEGMIYLRHWKAVLKLEDQKGIKAAFTLSNDHVYPTNYQKMKVRLAMQFFGGRVAAAMQHYKDLGAEDLQDAGPTIQFIRRINDVADAMNSQRPFEGLEPDPNSTHHKHFFGHIRGACGANQHPDPRMFINIYRLLMTYSLIQPPRGSNVTGGDVMDAMLSLRDLKGEEDETRRSEMEQRIDELLDSDIAIPEELEMAPDDTLSASVDAYALTVFGGYVARKVSAMPPTKDCEECKSCLLEQGDSLEREALLQIRSREGLLRPSQRLFELLVKLERAVVTVSAGVGVHGTLIFTVLDELLSSTGGVQTLGCEIHERGLTTNIVSFYLNTRMHFLCAQADSAVAEKRRQKRNMARLAKLT</sequence>
<proteinExistence type="predicted"/>
<feature type="compositionally biased region" description="Pro residues" evidence="3">
    <location>
        <begin position="90"/>
        <end position="176"/>
    </location>
</feature>
<feature type="domain" description="Transposable element P transposase-like RNase H" evidence="4">
    <location>
        <begin position="506"/>
        <end position="641"/>
    </location>
</feature>
<gene>
    <name evidence="7" type="ORF">KUF71_007517</name>
    <name evidence="6" type="ORF">KUF71_026009</name>
</gene>
<dbReference type="Proteomes" id="UP001219518">
    <property type="component" value="Unassembled WGS sequence"/>
</dbReference>
<name>A0AAE1H8V6_9NEOP</name>
<protein>
    <submittedName>
        <fullName evidence="6">DNA transposase</fullName>
    </submittedName>
</protein>
<feature type="compositionally biased region" description="Low complexity" evidence="3">
    <location>
        <begin position="196"/>
        <end position="246"/>
    </location>
</feature>
<reference evidence="6" key="1">
    <citation type="submission" date="2021-07" db="EMBL/GenBank/DDBJ databases">
        <authorList>
            <person name="Catto M.A."/>
            <person name="Jacobson A."/>
            <person name="Kennedy G."/>
            <person name="Labadie P."/>
            <person name="Hunt B.G."/>
            <person name="Srinivasan R."/>
        </authorList>
    </citation>
    <scope>NUCLEOTIDE SEQUENCE</scope>
    <source>
        <strain evidence="6">PL_HMW_Pooled</strain>
        <tissue evidence="6">Head</tissue>
    </source>
</reference>